<organism evidence="1 2">
    <name type="scientific">candidate division CPR2 bacterium GW2011_GWC1_41_48</name>
    <dbReference type="NCBI Taxonomy" id="1618344"/>
    <lineage>
        <taxon>Bacteria</taxon>
        <taxon>Bacteria division CPR2</taxon>
    </lineage>
</organism>
<dbReference type="EMBL" id="LCBL01000001">
    <property type="protein sequence ID" value="KKS09675.1"/>
    <property type="molecule type" value="Genomic_DNA"/>
</dbReference>
<evidence type="ECO:0000313" key="2">
    <source>
        <dbReference type="Proteomes" id="UP000033869"/>
    </source>
</evidence>
<reference evidence="1 2" key="1">
    <citation type="journal article" date="2015" name="Nature">
        <title>rRNA introns, odd ribosomes, and small enigmatic genomes across a large radiation of phyla.</title>
        <authorList>
            <person name="Brown C.T."/>
            <person name="Hug L.A."/>
            <person name="Thomas B.C."/>
            <person name="Sharon I."/>
            <person name="Castelle C.J."/>
            <person name="Singh A."/>
            <person name="Wilkins M.J."/>
            <person name="Williams K.H."/>
            <person name="Banfield J.F."/>
        </authorList>
    </citation>
    <scope>NUCLEOTIDE SEQUENCE [LARGE SCALE GENOMIC DNA]</scope>
</reference>
<proteinExistence type="predicted"/>
<comment type="caution">
    <text evidence="1">The sequence shown here is derived from an EMBL/GenBank/DDBJ whole genome shotgun (WGS) entry which is preliminary data.</text>
</comment>
<protein>
    <submittedName>
        <fullName evidence="1">Uncharacterized protein</fullName>
    </submittedName>
</protein>
<gene>
    <name evidence="1" type="ORF">UU65_C0001G0080</name>
</gene>
<accession>A0A0G0W9P5</accession>
<evidence type="ECO:0000313" key="1">
    <source>
        <dbReference type="EMBL" id="KKS09675.1"/>
    </source>
</evidence>
<dbReference type="Proteomes" id="UP000033869">
    <property type="component" value="Unassembled WGS sequence"/>
</dbReference>
<dbReference type="AlphaFoldDB" id="A0A0G0W9P5"/>
<name>A0A0G0W9P5_UNCC2</name>
<sequence length="140" mass="15454">MSKRRSKKKKIVLFSLTVVAIGYIYFASTSSTSKSDIDPMGAKLSIKNLKSEEIGPEDIKPELELGAQSEILPFKMTFKEPKGYEVKTISMKILAGNKIQLTPVAKRCLFCKAKKYTVEGEISNLVAGEWDIVTNYGGGL</sequence>